<organism evidence="2 3">
    <name type="scientific">Goodea atripinnis</name>
    <dbReference type="NCBI Taxonomy" id="208336"/>
    <lineage>
        <taxon>Eukaryota</taxon>
        <taxon>Metazoa</taxon>
        <taxon>Chordata</taxon>
        <taxon>Craniata</taxon>
        <taxon>Vertebrata</taxon>
        <taxon>Euteleostomi</taxon>
        <taxon>Actinopterygii</taxon>
        <taxon>Neopterygii</taxon>
        <taxon>Teleostei</taxon>
        <taxon>Neoteleostei</taxon>
        <taxon>Acanthomorphata</taxon>
        <taxon>Ovalentaria</taxon>
        <taxon>Atherinomorphae</taxon>
        <taxon>Cyprinodontiformes</taxon>
        <taxon>Goodeidae</taxon>
        <taxon>Goodea</taxon>
    </lineage>
</organism>
<evidence type="ECO:0000256" key="1">
    <source>
        <dbReference type="SAM" id="MobiDB-lite"/>
    </source>
</evidence>
<protein>
    <recommendedName>
        <fullName evidence="4">Gag protein</fullName>
    </recommendedName>
</protein>
<dbReference type="Proteomes" id="UP001476798">
    <property type="component" value="Unassembled WGS sequence"/>
</dbReference>
<sequence>MEEFYRFEEADRGNGWKPLAEQIDELQRIWIDHIDSHDINTVKECLENAVKVTGVDITQPKHLEPFITLAIQIQVQQRDRANAEMDRVGVLHQGKCAREAETAAKNRKCLMQLLLAWQGTKHRHCLMKNEEKTEATNNAQKVPPPPPYINPNNPSTESSTTNSLYPLLNVEKGQFRW</sequence>
<comment type="caution">
    <text evidence="2">The sequence shown here is derived from an EMBL/GenBank/DDBJ whole genome shotgun (WGS) entry which is preliminary data.</text>
</comment>
<accession>A0ABV0MWE6</accession>
<reference evidence="2 3" key="1">
    <citation type="submission" date="2021-06" db="EMBL/GenBank/DDBJ databases">
        <authorList>
            <person name="Palmer J.M."/>
        </authorList>
    </citation>
    <scope>NUCLEOTIDE SEQUENCE [LARGE SCALE GENOMIC DNA]</scope>
    <source>
        <strain evidence="2 3">GA_2019</strain>
        <tissue evidence="2">Muscle</tissue>
    </source>
</reference>
<keyword evidence="3" id="KW-1185">Reference proteome</keyword>
<evidence type="ECO:0008006" key="4">
    <source>
        <dbReference type="Google" id="ProtNLM"/>
    </source>
</evidence>
<name>A0ABV0MWE6_9TELE</name>
<evidence type="ECO:0000313" key="3">
    <source>
        <dbReference type="Proteomes" id="UP001476798"/>
    </source>
</evidence>
<feature type="compositionally biased region" description="Low complexity" evidence="1">
    <location>
        <begin position="150"/>
        <end position="162"/>
    </location>
</feature>
<evidence type="ECO:0000313" key="2">
    <source>
        <dbReference type="EMBL" id="MEQ2163449.1"/>
    </source>
</evidence>
<feature type="region of interest" description="Disordered" evidence="1">
    <location>
        <begin position="132"/>
        <end position="162"/>
    </location>
</feature>
<gene>
    <name evidence="2" type="ORF">GOODEAATRI_030261</name>
</gene>
<dbReference type="EMBL" id="JAHRIO010014718">
    <property type="protein sequence ID" value="MEQ2163449.1"/>
    <property type="molecule type" value="Genomic_DNA"/>
</dbReference>
<proteinExistence type="predicted"/>